<accession>A0A6G0T2E1</accession>
<keyword evidence="1" id="KW-1133">Transmembrane helix</keyword>
<comment type="caution">
    <text evidence="2">The sequence shown here is derived from an EMBL/GenBank/DDBJ whole genome shotgun (WGS) entry which is preliminary data.</text>
</comment>
<evidence type="ECO:0000256" key="1">
    <source>
        <dbReference type="SAM" id="Phobius"/>
    </source>
</evidence>
<evidence type="ECO:0000313" key="2">
    <source>
        <dbReference type="EMBL" id="KAE9524672.1"/>
    </source>
</evidence>
<organism evidence="2 3">
    <name type="scientific">Aphis glycines</name>
    <name type="common">Soybean aphid</name>
    <dbReference type="NCBI Taxonomy" id="307491"/>
    <lineage>
        <taxon>Eukaryota</taxon>
        <taxon>Metazoa</taxon>
        <taxon>Ecdysozoa</taxon>
        <taxon>Arthropoda</taxon>
        <taxon>Hexapoda</taxon>
        <taxon>Insecta</taxon>
        <taxon>Pterygota</taxon>
        <taxon>Neoptera</taxon>
        <taxon>Paraneoptera</taxon>
        <taxon>Hemiptera</taxon>
        <taxon>Sternorrhyncha</taxon>
        <taxon>Aphidomorpha</taxon>
        <taxon>Aphidoidea</taxon>
        <taxon>Aphididae</taxon>
        <taxon>Aphidini</taxon>
        <taxon>Aphis</taxon>
        <taxon>Aphis</taxon>
    </lineage>
</organism>
<keyword evidence="3" id="KW-1185">Reference proteome</keyword>
<dbReference type="AlphaFoldDB" id="A0A6G0T2E1"/>
<keyword evidence="1" id="KW-0472">Membrane</keyword>
<feature type="transmembrane region" description="Helical" evidence="1">
    <location>
        <begin position="20"/>
        <end position="40"/>
    </location>
</feature>
<protein>
    <submittedName>
        <fullName evidence="2">Uncharacterized protein</fullName>
    </submittedName>
</protein>
<reference evidence="2 3" key="1">
    <citation type="submission" date="2019-08" db="EMBL/GenBank/DDBJ databases">
        <title>The genome of the soybean aphid Biotype 1, its phylome, world population structure and adaptation to the North American continent.</title>
        <authorList>
            <person name="Giordano R."/>
            <person name="Donthu R.K."/>
            <person name="Hernandez A.G."/>
            <person name="Wright C.L."/>
            <person name="Zimin A.V."/>
        </authorList>
    </citation>
    <scope>NUCLEOTIDE SEQUENCE [LARGE SCALE GENOMIC DNA]</scope>
    <source>
        <tissue evidence="2">Whole aphids</tissue>
    </source>
</reference>
<gene>
    <name evidence="2" type="ORF">AGLY_014722</name>
</gene>
<dbReference type="Proteomes" id="UP000475862">
    <property type="component" value="Unassembled WGS sequence"/>
</dbReference>
<proteinExistence type="predicted"/>
<name>A0A6G0T2E1_APHGL</name>
<keyword evidence="1" id="KW-0812">Transmembrane</keyword>
<sequence length="217" mass="25080">MCGNITSMSNATDLQTNLNYFFPFLLNICLLLFHDTILPIDNSILEPLFMIGSEFADRHIPIKYRIFGLNIIQYVTESYDDITNITFNKPINKYSFYGRPPLYTSTYLRIETKEEASPTYICRGDLPANICFYLNSSDLIKRYLEEKSVVIFHFERLNVEFPCTIHGRRYYCISISNVLVILTSLNQGPGTSAHQLCFPNNFKRIDKTIHTNLIATT</sequence>
<dbReference type="EMBL" id="VYZN01000065">
    <property type="protein sequence ID" value="KAE9524672.1"/>
    <property type="molecule type" value="Genomic_DNA"/>
</dbReference>
<evidence type="ECO:0000313" key="3">
    <source>
        <dbReference type="Proteomes" id="UP000475862"/>
    </source>
</evidence>